<accession>A0A0E9TFE3</accession>
<reference evidence="1" key="1">
    <citation type="submission" date="2014-11" db="EMBL/GenBank/DDBJ databases">
        <authorList>
            <person name="Amaro Gonzalez C."/>
        </authorList>
    </citation>
    <scope>NUCLEOTIDE SEQUENCE</scope>
</reference>
<reference evidence="1" key="2">
    <citation type="journal article" date="2015" name="Fish Shellfish Immunol.">
        <title>Early steps in the European eel (Anguilla anguilla)-Vibrio vulnificus interaction in the gills: Role of the RtxA13 toxin.</title>
        <authorList>
            <person name="Callol A."/>
            <person name="Pajuelo D."/>
            <person name="Ebbesson L."/>
            <person name="Teles M."/>
            <person name="MacKenzie S."/>
            <person name="Amaro C."/>
        </authorList>
    </citation>
    <scope>NUCLEOTIDE SEQUENCE</scope>
</reference>
<protein>
    <submittedName>
        <fullName evidence="1">Uncharacterized protein</fullName>
    </submittedName>
</protein>
<evidence type="ECO:0000313" key="1">
    <source>
        <dbReference type="EMBL" id="JAH52301.1"/>
    </source>
</evidence>
<proteinExistence type="predicted"/>
<name>A0A0E9TFE3_ANGAN</name>
<organism evidence="1">
    <name type="scientific">Anguilla anguilla</name>
    <name type="common">European freshwater eel</name>
    <name type="synonym">Muraena anguilla</name>
    <dbReference type="NCBI Taxonomy" id="7936"/>
    <lineage>
        <taxon>Eukaryota</taxon>
        <taxon>Metazoa</taxon>
        <taxon>Chordata</taxon>
        <taxon>Craniata</taxon>
        <taxon>Vertebrata</taxon>
        <taxon>Euteleostomi</taxon>
        <taxon>Actinopterygii</taxon>
        <taxon>Neopterygii</taxon>
        <taxon>Teleostei</taxon>
        <taxon>Anguilliformes</taxon>
        <taxon>Anguillidae</taxon>
        <taxon>Anguilla</taxon>
    </lineage>
</organism>
<sequence length="14" mass="1523">MYVFSSACQISSSL</sequence>
<dbReference type="EMBL" id="GBXM01056276">
    <property type="protein sequence ID" value="JAH52301.1"/>
    <property type="molecule type" value="Transcribed_RNA"/>
</dbReference>